<sequence length="76" mass="8920">MKQFFLNFDINAIFELVDYLDLKYTNQVDYSTTTGRGDDAPNTITIINPTIMQDRQFISLLNESLDLDHEDQDWID</sequence>
<dbReference type="Proteomes" id="UP000014729">
    <property type="component" value="Segment"/>
</dbReference>
<name>M4SLC8_9CAUD</name>
<reference evidence="3" key="3">
    <citation type="submission" date="2013-03" db="EMBL/GenBank/DDBJ databases">
        <title>The Cellulophaga phages: a novel, diverse, and globally ubiquitous model system.</title>
        <authorList>
            <person name="Holmfeldt K."/>
            <person name="Solonenko N."/>
            <person name="Shah M."/>
            <person name="Corrier K."/>
            <person name="Riemann L."/>
            <person name="VerBerkmoes N.C."/>
            <person name="Sullivan M.B."/>
        </authorList>
    </citation>
    <scope>NUCLEOTIDE SEQUENCE [LARGE SCALE GENOMIC DNA]</scope>
</reference>
<evidence type="ECO:0000313" key="1">
    <source>
        <dbReference type="EMBL" id="AGH56793.1"/>
    </source>
</evidence>
<reference evidence="1 4" key="1">
    <citation type="submission" date="2010-11" db="EMBL/GenBank/DDBJ databases">
        <title>The Genome Sequence of Cellulophaga phage phiST.</title>
        <authorList>
            <consortium name="The Broad Institute Genome Sequencing Platform"/>
            <person name="Henn M.R."/>
            <person name="Reimann L."/>
            <person name="Holmfelt K."/>
            <person name="Levin J."/>
            <person name="Malboeuf C."/>
            <person name="Casali M."/>
            <person name="Russ C."/>
            <person name="Lennon N."/>
            <person name="Chapman S.B."/>
            <person name="Erlich R."/>
            <person name="Young S.K."/>
            <person name="Yandava C."/>
            <person name="Zeng Q."/>
            <person name="Alvarado L."/>
            <person name="Anderson S."/>
            <person name="Berlin A."/>
            <person name="Chen Z."/>
            <person name="Freedman E."/>
            <person name="Gellesch M."/>
            <person name="Goldberg J."/>
            <person name="Green L."/>
            <person name="Griggs A."/>
            <person name="Gujja S."/>
            <person name="Heilman E.R."/>
            <person name="Heiman D."/>
            <person name="Hollinger A."/>
            <person name="Howarth C."/>
            <person name="Larson L."/>
            <person name="Mehta T."/>
            <person name="Pearson M."/>
            <person name="Roberts A."/>
            <person name="Ryan E."/>
            <person name="Saif S."/>
            <person name="Shea T."/>
            <person name="Shenoy N."/>
            <person name="Sisk P."/>
            <person name="Stolte C."/>
            <person name="Sykes S."/>
            <person name="White J."/>
            <person name="Haas B."/>
            <person name="Nusbaum C."/>
            <person name="Birren B."/>
        </authorList>
    </citation>
    <scope>NUCLEOTIDE SEQUENCE [LARGE SCALE GENOMIC DNA]</scope>
    <source>
        <strain evidence="4">phiST</strain>
        <strain evidence="1">PhiST</strain>
    </source>
</reference>
<protein>
    <submittedName>
        <fullName evidence="1">Uncharacterized protein</fullName>
    </submittedName>
</protein>
<proteinExistence type="predicted"/>
<evidence type="ECO:0000313" key="4">
    <source>
        <dbReference type="Proteomes" id="UP000203074"/>
    </source>
</evidence>
<evidence type="ECO:0000313" key="2">
    <source>
        <dbReference type="EMBL" id="AGO47150.1"/>
    </source>
</evidence>
<dbReference type="RefSeq" id="YP_007673476.1">
    <property type="nucleotide sequence ID" value="NC_020842.1"/>
</dbReference>
<dbReference type="EMBL" id="KC821604">
    <property type="protein sequence ID" value="AGO47150.1"/>
    <property type="molecule type" value="Genomic_DNA"/>
</dbReference>
<dbReference type="EMBL" id="HQ634192">
    <property type="protein sequence ID" value="AGH56793.1"/>
    <property type="molecule type" value="Genomic_DNA"/>
</dbReference>
<accession>M4SLC8</accession>
<dbReference type="KEGG" id="vg:15009993"/>
<keyword evidence="4" id="KW-1185">Reference proteome</keyword>
<reference evidence="2 3" key="2">
    <citation type="journal article" date="2013" name="Proc. Natl. Acad. Sci. U.S.A.">
        <title>Twelve previously unknown phage genera are ubiquitous in global oceans.</title>
        <authorList>
            <person name="Holmfeldt K."/>
            <person name="Solonenko N."/>
            <person name="Shah M."/>
            <person name="Corrier K."/>
            <person name="Riemann L."/>
            <person name="Verberkmoes N.C."/>
            <person name="Sullivan M.B."/>
        </authorList>
    </citation>
    <scope>NUCLEOTIDE SEQUENCE [LARGE SCALE GENOMIC DNA]</scope>
    <source>
        <strain evidence="2">PhiST</strain>
    </source>
</reference>
<evidence type="ECO:0000313" key="3">
    <source>
        <dbReference type="Proteomes" id="UP000014729"/>
    </source>
</evidence>
<organism evidence="1 4">
    <name type="scientific">Cellulophaga phage phiST</name>
    <dbReference type="NCBI Taxonomy" id="756282"/>
    <lineage>
        <taxon>Viruses</taxon>
        <taxon>Duplodnaviria</taxon>
        <taxon>Heunggongvirae</taxon>
        <taxon>Uroviricota</taxon>
        <taxon>Caudoviricetes</taxon>
        <taxon>Cbastvirus</taxon>
        <taxon>Cbastvirus ST</taxon>
    </lineage>
</organism>
<dbReference type="GeneID" id="15009993"/>
<gene>
    <name evidence="1" type="ORF">CGPG_00095</name>
    <name evidence="2" type="ORF">PhiST_gp011</name>
</gene>
<dbReference type="Proteomes" id="UP000203074">
    <property type="component" value="Segment"/>
</dbReference>